<dbReference type="GO" id="GO:0005737">
    <property type="term" value="C:cytoplasm"/>
    <property type="evidence" value="ECO:0007669"/>
    <property type="project" value="TreeGrafter"/>
</dbReference>
<protein>
    <submittedName>
        <fullName evidence="3">Putative NAD-dependent epimerase/dehydratase</fullName>
    </submittedName>
</protein>
<dbReference type="Gene3D" id="3.40.50.720">
    <property type="entry name" value="NAD(P)-binding Rossmann-like Domain"/>
    <property type="match status" value="1"/>
</dbReference>
<dbReference type="InterPro" id="IPR001509">
    <property type="entry name" value="Epimerase_deHydtase"/>
</dbReference>
<dbReference type="PATRIC" id="fig|348151.3.peg.1172"/>
<dbReference type="PANTHER" id="PTHR48079">
    <property type="entry name" value="PROTEIN YEEZ"/>
    <property type="match status" value="1"/>
</dbReference>
<evidence type="ECO:0000259" key="2">
    <source>
        <dbReference type="Pfam" id="PF05368"/>
    </source>
</evidence>
<dbReference type="Pfam" id="PF05368">
    <property type="entry name" value="NmrA"/>
    <property type="match status" value="1"/>
</dbReference>
<evidence type="ECO:0000313" key="5">
    <source>
        <dbReference type="Proteomes" id="UP000051139"/>
    </source>
</evidence>
<reference evidence="4 5" key="1">
    <citation type="journal article" date="2015" name="Genome Announc.">
        <title>Expanding the biotechnology potential of lactobacilli through comparative genomics of 213 strains and associated genera.</title>
        <authorList>
            <person name="Sun Z."/>
            <person name="Harris H.M."/>
            <person name="McCann A."/>
            <person name="Guo C."/>
            <person name="Argimon S."/>
            <person name="Zhang W."/>
            <person name="Yang X."/>
            <person name="Jeffery I.B."/>
            <person name="Cooney J.C."/>
            <person name="Kagawa T.F."/>
            <person name="Liu W."/>
            <person name="Song Y."/>
            <person name="Salvetti E."/>
            <person name="Wrobel A."/>
            <person name="Rasinkangas P."/>
            <person name="Parkhill J."/>
            <person name="Rea M.C."/>
            <person name="O'Sullivan O."/>
            <person name="Ritari J."/>
            <person name="Douillard F.P."/>
            <person name="Paul Ross R."/>
            <person name="Yang R."/>
            <person name="Briner A.E."/>
            <person name="Felis G.E."/>
            <person name="de Vos W.M."/>
            <person name="Barrangou R."/>
            <person name="Klaenhammer T.R."/>
            <person name="Caufield P.W."/>
            <person name="Cui Y."/>
            <person name="Zhang H."/>
            <person name="O'Toole P.W."/>
        </authorList>
    </citation>
    <scope>NUCLEOTIDE SEQUENCE [LARGE SCALE GENOMIC DNA]</scope>
    <source>
        <strain evidence="4 5">DSM 22696</strain>
    </source>
</reference>
<dbReference type="AlphaFoldDB" id="A0A0R2LBH0"/>
<accession>A0A0R2LBH0</accession>
<dbReference type="Proteomes" id="UP000051139">
    <property type="component" value="Unassembled WGS sequence"/>
</dbReference>
<keyword evidence="5" id="KW-1185">Reference proteome</keyword>
<feature type="domain" description="NmrA-like" evidence="2">
    <location>
        <begin position="2"/>
        <end position="72"/>
    </location>
</feature>
<evidence type="ECO:0000313" key="3">
    <source>
        <dbReference type="EMBL" id="GEK29381.1"/>
    </source>
</evidence>
<dbReference type="SUPFAM" id="SSF51735">
    <property type="entry name" value="NAD(P)-binding Rossmann-fold domains"/>
    <property type="match status" value="1"/>
</dbReference>
<dbReference type="GO" id="GO:0004029">
    <property type="term" value="F:aldehyde dehydrogenase (NAD+) activity"/>
    <property type="evidence" value="ECO:0007669"/>
    <property type="project" value="TreeGrafter"/>
</dbReference>
<dbReference type="InterPro" id="IPR051783">
    <property type="entry name" value="NAD(P)-dependent_oxidoreduct"/>
</dbReference>
<gene>
    <name evidence="4" type="ORF">IV55_GL001143</name>
    <name evidence="3" type="ORF">LSI01_16920</name>
</gene>
<evidence type="ECO:0000313" key="4">
    <source>
        <dbReference type="EMBL" id="KRN96620.1"/>
    </source>
</evidence>
<dbReference type="InterPro" id="IPR008030">
    <property type="entry name" value="NmrA-like"/>
</dbReference>
<dbReference type="InterPro" id="IPR036291">
    <property type="entry name" value="NAD(P)-bd_dom_sf"/>
</dbReference>
<evidence type="ECO:0000313" key="6">
    <source>
        <dbReference type="Proteomes" id="UP000321429"/>
    </source>
</evidence>
<reference evidence="3 6" key="2">
    <citation type="submission" date="2019-07" db="EMBL/GenBank/DDBJ databases">
        <title>Whole genome shotgun sequence of Lactobacillus siliginis NBRC 101315.</title>
        <authorList>
            <person name="Hosoyama A."/>
            <person name="Uohara A."/>
            <person name="Ohji S."/>
            <person name="Ichikawa N."/>
        </authorList>
    </citation>
    <scope>NUCLEOTIDE SEQUENCE [LARGE SCALE GENOMIC DNA]</scope>
    <source>
        <strain evidence="3 6">NBRC 101315</strain>
    </source>
</reference>
<dbReference type="Pfam" id="PF01370">
    <property type="entry name" value="Epimerase"/>
    <property type="match status" value="1"/>
</dbReference>
<dbReference type="EMBL" id="JQCB01000003">
    <property type="protein sequence ID" value="KRN96620.1"/>
    <property type="molecule type" value="Genomic_DNA"/>
</dbReference>
<feature type="domain" description="NAD-dependent epimerase/dehydratase" evidence="1">
    <location>
        <begin position="164"/>
        <end position="217"/>
    </location>
</feature>
<name>A0A0R2LBH0_9LACO</name>
<comment type="caution">
    <text evidence="4">The sequence shown here is derived from an EMBL/GenBank/DDBJ whole genome shotgun (WGS) entry which is preliminary data.</text>
</comment>
<dbReference type="CDD" id="cd05262">
    <property type="entry name" value="SDR_a7"/>
    <property type="match status" value="1"/>
</dbReference>
<dbReference type="Proteomes" id="UP000321429">
    <property type="component" value="Unassembled WGS sequence"/>
</dbReference>
<sequence length="304" mass="31840">MKVFVTGATGFIGAKVVQILLAHGHSVVGLARSDRSAQQLADWGATAVHGTLDDTKVIAQTAEQSDGVIHLAFTNDFSDYKGALSKDQAAISAIGDALAGSNKPFVNTSGTLMVTGLGRDATEADVTSDAAGRGASELLSLSYADKNVRTSVVRLAPTVHSEARQGFGTLLAQLAAKQGKIGYVGDGANVWPSVHRDDAAELFVAALEHGQAGHVYNAVAESGIAVKDILTTIGTTMKLPIEHFTEQEAAAFFGWFAQSITVSNPTSSAQTQAELDWHPTHTGLLADLTTFLSNPANVDRLKQQ</sequence>
<evidence type="ECO:0000259" key="1">
    <source>
        <dbReference type="Pfam" id="PF01370"/>
    </source>
</evidence>
<organism evidence="4 5">
    <name type="scientific">Furfurilactobacillus siliginis</name>
    <dbReference type="NCBI Taxonomy" id="348151"/>
    <lineage>
        <taxon>Bacteria</taxon>
        <taxon>Bacillati</taxon>
        <taxon>Bacillota</taxon>
        <taxon>Bacilli</taxon>
        <taxon>Lactobacillales</taxon>
        <taxon>Lactobacillaceae</taxon>
        <taxon>Furfurilactobacillus</taxon>
    </lineage>
</organism>
<dbReference type="PANTHER" id="PTHR48079:SF9">
    <property type="entry name" value="PUTATIVE-RELATED"/>
    <property type="match status" value="1"/>
</dbReference>
<dbReference type="RefSeq" id="WP_057809231.1">
    <property type="nucleotide sequence ID" value="NZ_BJUD01000050.1"/>
</dbReference>
<proteinExistence type="predicted"/>
<dbReference type="STRING" id="348151.IV55_GL001143"/>
<dbReference type="OrthoDB" id="9811743at2"/>
<dbReference type="EMBL" id="BJUD01000050">
    <property type="protein sequence ID" value="GEK29381.1"/>
    <property type="molecule type" value="Genomic_DNA"/>
</dbReference>